<feature type="transmembrane region" description="Helical" evidence="8">
    <location>
        <begin position="314"/>
        <end position="337"/>
    </location>
</feature>
<dbReference type="EMBL" id="VYZN01000028">
    <property type="protein sequence ID" value="KAE9534424.1"/>
    <property type="molecule type" value="Genomic_DNA"/>
</dbReference>
<dbReference type="PANTHER" id="PTHR48021:SF39">
    <property type="entry name" value="MAJOR FACILITATOR SUPERFAMILY (MFS) PROFILE DOMAIN-CONTAINING PROTEIN"/>
    <property type="match status" value="1"/>
</dbReference>
<feature type="transmembrane region" description="Helical" evidence="8">
    <location>
        <begin position="25"/>
        <end position="49"/>
    </location>
</feature>
<dbReference type="PROSITE" id="PS50850">
    <property type="entry name" value="MFS"/>
    <property type="match status" value="1"/>
</dbReference>
<keyword evidence="6 8" id="KW-1133">Transmembrane helix</keyword>
<dbReference type="FunFam" id="1.20.1250.20:FF:000218">
    <property type="entry name" value="facilitated trehalose transporter Tret1"/>
    <property type="match status" value="1"/>
</dbReference>
<feature type="transmembrane region" description="Helical" evidence="8">
    <location>
        <begin position="155"/>
        <end position="177"/>
    </location>
</feature>
<feature type="transmembrane region" description="Helical" evidence="8">
    <location>
        <begin position="183"/>
        <end position="209"/>
    </location>
</feature>
<keyword evidence="3" id="KW-1003">Cell membrane</keyword>
<keyword evidence="7 8" id="KW-0472">Membrane</keyword>
<feature type="transmembrane region" description="Helical" evidence="8">
    <location>
        <begin position="413"/>
        <end position="430"/>
    </location>
</feature>
<feature type="transmembrane region" description="Helical" evidence="8">
    <location>
        <begin position="377"/>
        <end position="401"/>
    </location>
</feature>
<dbReference type="PROSITE" id="PS00217">
    <property type="entry name" value="SUGAR_TRANSPORT_2"/>
    <property type="match status" value="1"/>
</dbReference>
<dbReference type="GO" id="GO:0022857">
    <property type="term" value="F:transmembrane transporter activity"/>
    <property type="evidence" value="ECO:0007669"/>
    <property type="project" value="InterPro"/>
</dbReference>
<comment type="caution">
    <text evidence="10">The sequence shown here is derived from an EMBL/GenBank/DDBJ whole genome shotgun (WGS) entry which is preliminary data.</text>
</comment>
<dbReference type="InterPro" id="IPR020846">
    <property type="entry name" value="MFS_dom"/>
</dbReference>
<dbReference type="AlphaFoldDB" id="A0A6G0TKM0"/>
<feature type="domain" description="Major facilitator superfamily (MFS) profile" evidence="9">
    <location>
        <begin position="25"/>
        <end position="468"/>
    </location>
</feature>
<reference evidence="10 11" key="1">
    <citation type="submission" date="2019-08" db="EMBL/GenBank/DDBJ databases">
        <title>The genome of the soybean aphid Biotype 1, its phylome, world population structure and adaptation to the North American continent.</title>
        <authorList>
            <person name="Giordano R."/>
            <person name="Donthu R.K."/>
            <person name="Hernandez A.G."/>
            <person name="Wright C.L."/>
            <person name="Zimin A.V."/>
        </authorList>
    </citation>
    <scope>NUCLEOTIDE SEQUENCE [LARGE SCALE GENOMIC DNA]</scope>
    <source>
        <tissue evidence="10">Whole aphids</tissue>
    </source>
</reference>
<dbReference type="Proteomes" id="UP000475862">
    <property type="component" value="Unassembled WGS sequence"/>
</dbReference>
<evidence type="ECO:0000256" key="5">
    <source>
        <dbReference type="ARBA" id="ARBA00022692"/>
    </source>
</evidence>
<keyword evidence="5 8" id="KW-0812">Transmembrane</keyword>
<feature type="transmembrane region" description="Helical" evidence="8">
    <location>
        <begin position="282"/>
        <end position="302"/>
    </location>
</feature>
<dbReference type="Pfam" id="PF00083">
    <property type="entry name" value="Sugar_tr"/>
    <property type="match status" value="1"/>
</dbReference>
<dbReference type="OrthoDB" id="6133115at2759"/>
<evidence type="ECO:0000256" key="3">
    <source>
        <dbReference type="ARBA" id="ARBA00022475"/>
    </source>
</evidence>
<name>A0A6G0TKM0_APHGL</name>
<dbReference type="GO" id="GO:0005886">
    <property type="term" value="C:plasma membrane"/>
    <property type="evidence" value="ECO:0007669"/>
    <property type="project" value="UniProtKB-SubCell"/>
</dbReference>
<evidence type="ECO:0000259" key="9">
    <source>
        <dbReference type="PROSITE" id="PS50850"/>
    </source>
</evidence>
<dbReference type="InterPro" id="IPR005829">
    <property type="entry name" value="Sugar_transporter_CS"/>
</dbReference>
<evidence type="ECO:0000313" key="10">
    <source>
        <dbReference type="EMBL" id="KAE9534424.1"/>
    </source>
</evidence>
<organism evidence="10 11">
    <name type="scientific">Aphis glycines</name>
    <name type="common">Soybean aphid</name>
    <dbReference type="NCBI Taxonomy" id="307491"/>
    <lineage>
        <taxon>Eukaryota</taxon>
        <taxon>Metazoa</taxon>
        <taxon>Ecdysozoa</taxon>
        <taxon>Arthropoda</taxon>
        <taxon>Hexapoda</taxon>
        <taxon>Insecta</taxon>
        <taxon>Pterygota</taxon>
        <taxon>Neoptera</taxon>
        <taxon>Paraneoptera</taxon>
        <taxon>Hemiptera</taxon>
        <taxon>Sternorrhyncha</taxon>
        <taxon>Aphidomorpha</taxon>
        <taxon>Aphidoidea</taxon>
        <taxon>Aphididae</taxon>
        <taxon>Aphidini</taxon>
        <taxon>Aphis</taxon>
        <taxon>Aphis</taxon>
    </lineage>
</organism>
<protein>
    <recommendedName>
        <fullName evidence="9">Major facilitator superfamily (MFS) profile domain-containing protein</fullName>
    </recommendedName>
</protein>
<keyword evidence="4" id="KW-0762">Sugar transport</keyword>
<gene>
    <name evidence="10" type="ORF">AGLY_008514</name>
</gene>
<evidence type="ECO:0000256" key="8">
    <source>
        <dbReference type="SAM" id="Phobius"/>
    </source>
</evidence>
<feature type="transmembrane region" description="Helical" evidence="8">
    <location>
        <begin position="442"/>
        <end position="464"/>
    </location>
</feature>
<evidence type="ECO:0000256" key="4">
    <source>
        <dbReference type="ARBA" id="ARBA00022597"/>
    </source>
</evidence>
<accession>A0A6G0TKM0</accession>
<proteinExistence type="predicted"/>
<comment type="subcellular location">
    <subcellularLocation>
        <location evidence="1">Cell membrane</location>
        <topology evidence="1">Multi-pass membrane protein</topology>
    </subcellularLocation>
</comment>
<dbReference type="InterPro" id="IPR005828">
    <property type="entry name" value="MFS_sugar_transport-like"/>
</dbReference>
<evidence type="ECO:0000313" key="11">
    <source>
        <dbReference type="Proteomes" id="UP000475862"/>
    </source>
</evidence>
<evidence type="ECO:0000256" key="7">
    <source>
        <dbReference type="ARBA" id="ARBA00023136"/>
    </source>
</evidence>
<dbReference type="SUPFAM" id="SSF103473">
    <property type="entry name" value="MFS general substrate transporter"/>
    <property type="match status" value="1"/>
</dbReference>
<keyword evidence="11" id="KW-1185">Reference proteome</keyword>
<evidence type="ECO:0000256" key="6">
    <source>
        <dbReference type="ARBA" id="ARBA00022989"/>
    </source>
</evidence>
<feature type="transmembrane region" description="Helical" evidence="8">
    <location>
        <begin position="69"/>
        <end position="89"/>
    </location>
</feature>
<keyword evidence="2" id="KW-0813">Transport</keyword>
<feature type="transmembrane region" description="Helical" evidence="8">
    <location>
        <begin position="121"/>
        <end position="143"/>
    </location>
</feature>
<dbReference type="Gene3D" id="1.20.1250.20">
    <property type="entry name" value="MFS general substrate transporter like domains"/>
    <property type="match status" value="1"/>
</dbReference>
<dbReference type="PANTHER" id="PTHR48021">
    <property type="match status" value="1"/>
</dbReference>
<dbReference type="InterPro" id="IPR050549">
    <property type="entry name" value="MFS_Trehalose_Transporter"/>
</dbReference>
<feature type="transmembrane region" description="Helical" evidence="8">
    <location>
        <begin position="344"/>
        <end position="365"/>
    </location>
</feature>
<evidence type="ECO:0000256" key="1">
    <source>
        <dbReference type="ARBA" id="ARBA00004651"/>
    </source>
</evidence>
<evidence type="ECO:0000256" key="2">
    <source>
        <dbReference type="ARBA" id="ARBA00022448"/>
    </source>
</evidence>
<dbReference type="InterPro" id="IPR036259">
    <property type="entry name" value="MFS_trans_sf"/>
</dbReference>
<sequence>MVDESKIVSEYTSIKYGWMATLAQLLATIAQSFLSIGLGMQLSISAIVIRHLQGNTESDFSISLTEASWYGSILFIIHPFGCFLSGVLQGRFGKKYCMIFANIPSTIGWTLLYLAQSSLFLYASTLLMGFSIGVGAGAVHAYIGEITEPRLRGAMASLTNTAALFGMLVSFTLSSFFDWRTVALLSTLCPIICILLIIFIPESPIWLIAKGKHEKAEKAICWLRGWVDSETVKPELSNLLHYNNVSGTIGTQDSNVVTNDSKNLLSKLAQFKKPSVYRPMKLIMIYFFTSYIVNLTPGKPFIGKIMTEVGLRDHQSICLIIFSVLQMIGSVILILTIRRFRKRFLTLVTISINSALLLLFSVYIVAMKNNCIKSIQWIPLTLIGGIYLSGGSGVACIPWMLIGEVFPNKSRGIATGVCAGMAYLLLFALTKSYLTVEMFLSIEYSMCLFGCIGICGLIYLYFYLPETENKTLLEIEEFFTSNSKSRT</sequence>
<feature type="transmembrane region" description="Helical" evidence="8">
    <location>
        <begin position="96"/>
        <end position="115"/>
    </location>
</feature>